<keyword evidence="4" id="KW-1185">Reference proteome</keyword>
<feature type="transmembrane region" description="Helical" evidence="1">
    <location>
        <begin position="324"/>
        <end position="346"/>
    </location>
</feature>
<feature type="transmembrane region" description="Helical" evidence="1">
    <location>
        <begin position="151"/>
        <end position="177"/>
    </location>
</feature>
<keyword evidence="1" id="KW-0472">Membrane</keyword>
<sequence length="1201" mass="134486">MFSALVTFELRRRVKMLSTWIYAAVLAGAGMLLMMATGGVFRSVSASSGSERVLANSPHTLLGFTTTIALFGLFMVAAIFGQAAHQDFGHGTWMLIFTKNVKKTPYLLGRFLGAYLFSAGLMLAIIPGLLVGAGVVWLVDKTQLAPHQTLAYVWPYLVGVWPTLFFAGTVFFSLAALTRRMAPVYVGMVVLVLGYLVISSAMSDVANQELGSLLDPFGFTTIETVTRYWTPAERNRDLIPFTGWLLINRLVWSAVGALLLGLTVARFRTTVEEHSGARPAAREETPAVPVAIPTTRPAPTFGSWVRTALASAWLAFRDVLRSPVYWSFVVAGLAFVTIASLISKQIFGTATLPVTWQALEMATSTFHPFVLITLTFYAGELVWKERDAGLGDIVDATRAPTWVGYSAKFGALLLVVLSLKGVVALATIISQVSRGFFDIEWWLYFTDILLLDFTHNILLCVLAFFAQVLIHHKYVAYLVMVLYFASQAALGLLGIEEPLVRYGSEPSAPYSDLNGYGHFLASVAWHRLYWYGLATLMVAAGALLVVRGRGTAWKERLAEARARRTPAWTVTAILAALVFVGTGAFITYNTRFLNPYVTAKDSERALARYEKDYKSFAALPHPRVTAVDVTFHIHPEERRMEALGTYRVRNKTEQPISQVLMELPRDARVRKLSLAGVDTPAKRDESLGLFVFQLPTPLAPGGEADLVFDLEYAPRGMRHGSTRTDIVENGTFFNSGNLPTLGYQEDAELVEDGDRKEYGLAPKERLPDRDDPKAKANNYITQDADFVSFQATVSTSADQIAIAPGYLEKEWTEGNRRFFRYKMDQPILKFYSVLSARYAVARDTWKNVALEIYHHPTHVYNLDRMMRGMKDTLEYCTENFGPYQHRQARILEFPRYGAFAQSFPNTIPYSESLGFIARVRDGSPDDVDYPYYVTAHEIAHQWWAHQVVGARAQGSTMTSETMSQYTALMVMKHRFGATKMKRFLKFELDGYLMGRALERKKEVPLSRVENQMYIHYQKGSLAMYALQDFIGEERVNRAMKRYVDKVRFQGPPYTGSAELLGFLREETPPEYQYLLEDLFETITLYDNRAVSATMRQNTQGTWDVTLKVIAKKFRSDDKGNQTELEFSDWMDVGALDSNGEALFLEKRKVGKGESEITFTVPVQPAEVGVDPLNKLIDRQSQDNVTEPKVAATLALGSPTQP</sequence>
<accession>A0A540WUF6</accession>
<feature type="transmembrane region" description="Helical" evidence="1">
    <location>
        <begin position="567"/>
        <end position="588"/>
    </location>
</feature>
<name>A0A540WUF6_9BACT</name>
<dbReference type="RefSeq" id="WP_141645626.1">
    <property type="nucleotide sequence ID" value="NZ_VIFM01000130.1"/>
</dbReference>
<dbReference type="OrthoDB" id="100605at2"/>
<dbReference type="AlphaFoldDB" id="A0A540WUF6"/>
<feature type="transmembrane region" description="Helical" evidence="1">
    <location>
        <begin position="366"/>
        <end position="383"/>
    </location>
</feature>
<evidence type="ECO:0000259" key="2">
    <source>
        <dbReference type="Pfam" id="PF01433"/>
    </source>
</evidence>
<protein>
    <recommendedName>
        <fullName evidence="2">Peptidase M1 membrane alanine aminopeptidase domain-containing protein</fullName>
    </recommendedName>
</protein>
<reference evidence="3 4" key="1">
    <citation type="submission" date="2019-06" db="EMBL/GenBank/DDBJ databases">
        <authorList>
            <person name="Livingstone P."/>
            <person name="Whitworth D."/>
        </authorList>
    </citation>
    <scope>NUCLEOTIDE SEQUENCE [LARGE SCALE GENOMIC DNA]</scope>
    <source>
        <strain evidence="3 4">AM401</strain>
    </source>
</reference>
<comment type="caution">
    <text evidence="3">The sequence shown here is derived from an EMBL/GenBank/DDBJ whole genome shotgun (WGS) entry which is preliminary data.</text>
</comment>
<feature type="transmembrane region" description="Helical" evidence="1">
    <location>
        <begin position="20"/>
        <end position="41"/>
    </location>
</feature>
<dbReference type="GO" id="GO:0008237">
    <property type="term" value="F:metallopeptidase activity"/>
    <property type="evidence" value="ECO:0007669"/>
    <property type="project" value="InterPro"/>
</dbReference>
<dbReference type="SUPFAM" id="SSF55486">
    <property type="entry name" value="Metalloproteases ('zincins'), catalytic domain"/>
    <property type="match status" value="1"/>
</dbReference>
<dbReference type="InterPro" id="IPR027268">
    <property type="entry name" value="Peptidase_M4/M1_CTD_sf"/>
</dbReference>
<proteinExistence type="predicted"/>
<keyword evidence="1" id="KW-1133">Transmembrane helix</keyword>
<feature type="transmembrane region" description="Helical" evidence="1">
    <location>
        <begin position="61"/>
        <end position="80"/>
    </location>
</feature>
<evidence type="ECO:0000313" key="4">
    <source>
        <dbReference type="Proteomes" id="UP000315369"/>
    </source>
</evidence>
<feature type="transmembrane region" description="Helical" evidence="1">
    <location>
        <begin position="528"/>
        <end position="546"/>
    </location>
</feature>
<dbReference type="InterPro" id="IPR014782">
    <property type="entry name" value="Peptidase_M1_dom"/>
</dbReference>
<feature type="transmembrane region" description="Helical" evidence="1">
    <location>
        <begin position="112"/>
        <end position="139"/>
    </location>
</feature>
<dbReference type="Pfam" id="PF01433">
    <property type="entry name" value="Peptidase_M1"/>
    <property type="match status" value="1"/>
</dbReference>
<feature type="transmembrane region" description="Helical" evidence="1">
    <location>
        <begin position="241"/>
        <end position="265"/>
    </location>
</feature>
<organism evidence="3 4">
    <name type="scientific">Myxococcus llanfairpwllgwyngyllgogerychwyrndrobwllllantysiliogogogochensis</name>
    <dbReference type="NCBI Taxonomy" id="2590453"/>
    <lineage>
        <taxon>Bacteria</taxon>
        <taxon>Pseudomonadati</taxon>
        <taxon>Myxococcota</taxon>
        <taxon>Myxococcia</taxon>
        <taxon>Myxococcales</taxon>
        <taxon>Cystobacterineae</taxon>
        <taxon>Myxococcaceae</taxon>
        <taxon>Myxococcus</taxon>
    </lineage>
</organism>
<feature type="transmembrane region" description="Helical" evidence="1">
    <location>
        <begin position="184"/>
        <end position="202"/>
    </location>
</feature>
<feature type="transmembrane region" description="Helical" evidence="1">
    <location>
        <begin position="474"/>
        <end position="495"/>
    </location>
</feature>
<evidence type="ECO:0000313" key="3">
    <source>
        <dbReference type="EMBL" id="TQF12655.1"/>
    </source>
</evidence>
<keyword evidence="1" id="KW-0812">Transmembrane</keyword>
<feature type="transmembrane region" description="Helical" evidence="1">
    <location>
        <begin position="409"/>
        <end position="429"/>
    </location>
</feature>
<feature type="transmembrane region" description="Helical" evidence="1">
    <location>
        <begin position="441"/>
        <end position="465"/>
    </location>
</feature>
<gene>
    <name evidence="3" type="ORF">FJV41_27990</name>
</gene>
<evidence type="ECO:0000256" key="1">
    <source>
        <dbReference type="SAM" id="Phobius"/>
    </source>
</evidence>
<dbReference type="EMBL" id="VIFM01000130">
    <property type="protein sequence ID" value="TQF12655.1"/>
    <property type="molecule type" value="Genomic_DNA"/>
</dbReference>
<dbReference type="Gene3D" id="1.10.390.10">
    <property type="entry name" value="Neutral Protease Domain 2"/>
    <property type="match status" value="1"/>
</dbReference>
<feature type="domain" description="Peptidase M1 membrane alanine aminopeptidase" evidence="2">
    <location>
        <begin position="870"/>
        <end position="1049"/>
    </location>
</feature>
<dbReference type="GO" id="GO:0008270">
    <property type="term" value="F:zinc ion binding"/>
    <property type="evidence" value="ECO:0007669"/>
    <property type="project" value="InterPro"/>
</dbReference>
<dbReference type="Proteomes" id="UP000315369">
    <property type="component" value="Unassembled WGS sequence"/>
</dbReference>